<gene>
    <name evidence="2" type="ordered locus">EcSMS35_4778</name>
</gene>
<keyword evidence="1" id="KW-0812">Transmembrane</keyword>
<keyword evidence="1" id="KW-0472">Membrane</keyword>
<dbReference type="NCBIfam" id="NF041622">
    <property type="entry name" value="KwaA"/>
    <property type="match status" value="1"/>
</dbReference>
<reference evidence="2 3" key="1">
    <citation type="journal article" date="2008" name="J. Bacteriol.">
        <title>Insights into the environmental resistance gene pool from the genome sequence of the multidrug-resistant environmental isolate Escherichia coli SMS-3-5.</title>
        <authorList>
            <person name="Fricke W.F."/>
            <person name="Wright M.S."/>
            <person name="Lindell A.H."/>
            <person name="Harkins D.M."/>
            <person name="Baker-Austin C."/>
            <person name="Ravel J."/>
            <person name="Stepanauskas R."/>
        </authorList>
    </citation>
    <scope>NUCLEOTIDE SEQUENCE [LARGE SCALE GENOMIC DNA]</scope>
    <source>
        <strain evidence="3">SMS-3-5 / SECEC</strain>
    </source>
</reference>
<evidence type="ECO:0000313" key="2">
    <source>
        <dbReference type="EMBL" id="ACB17828.1"/>
    </source>
</evidence>
<dbReference type="HOGENOM" id="CLU_118912_0_0_6"/>
<dbReference type="KEGG" id="ecm:EcSMS35_4778"/>
<name>B1LRH8_ECOSM</name>
<organism evidence="2 3">
    <name type="scientific">Escherichia coli (strain SMS-3-5 / SECEC)</name>
    <dbReference type="NCBI Taxonomy" id="439855"/>
    <lineage>
        <taxon>Bacteria</taxon>
        <taxon>Pseudomonadati</taxon>
        <taxon>Pseudomonadota</taxon>
        <taxon>Gammaproteobacteria</taxon>
        <taxon>Enterobacterales</taxon>
        <taxon>Enterobacteriaceae</taxon>
        <taxon>Escherichia</taxon>
    </lineage>
</organism>
<feature type="transmembrane region" description="Helical" evidence="1">
    <location>
        <begin position="123"/>
        <end position="140"/>
    </location>
</feature>
<dbReference type="Proteomes" id="UP000007011">
    <property type="component" value="Chromosome"/>
</dbReference>
<protein>
    <submittedName>
        <fullName evidence="2">Uncharacterized protein</fullName>
    </submittedName>
</protein>
<proteinExistence type="predicted"/>
<evidence type="ECO:0000256" key="1">
    <source>
        <dbReference type="SAM" id="Phobius"/>
    </source>
</evidence>
<accession>B1LRH8</accession>
<dbReference type="AlphaFoldDB" id="B1LRH8"/>
<feature type="transmembrane region" description="Helical" evidence="1">
    <location>
        <begin position="20"/>
        <end position="40"/>
    </location>
</feature>
<dbReference type="InterPro" id="IPR048118">
    <property type="entry name" value="KwaA"/>
</dbReference>
<keyword evidence="1" id="KW-1133">Transmembrane helix</keyword>
<dbReference type="EMBL" id="CP000970">
    <property type="protein sequence ID" value="ACB17828.1"/>
    <property type="molecule type" value="Genomic_DNA"/>
</dbReference>
<sequence length="202" mass="23467">MYMRDDPGKVKEYVRRKVDLYILSLAILFCFFIFITIKLPVCLGAQCKSVGWLLLLKNNIVPLICLGLLLYCWIAYKRFKYDTNKSVELPMEITKIEKINYEHLTFLATYIIPLITFDFEKERYVIVLAVLLIIMGVIYIKTDLFYANPSLALLGFNIYKLNVSITGGVNKSGIILITRRQLKENDMVSYIVLDERVYYSGD</sequence>
<feature type="transmembrane region" description="Helical" evidence="1">
    <location>
        <begin position="60"/>
        <end position="79"/>
    </location>
</feature>
<evidence type="ECO:0000313" key="3">
    <source>
        <dbReference type="Proteomes" id="UP000007011"/>
    </source>
</evidence>